<comment type="caution">
    <text evidence="3">The sequence shown here is derived from an EMBL/GenBank/DDBJ whole genome shotgun (WGS) entry which is preliminary data.</text>
</comment>
<proteinExistence type="predicted"/>
<name>A0ABW3CVB6_9FLAO</name>
<sequence>MLKIFKVLSLGLLLSLFFSSCGNDDGPTSIPVRDVSEVAEEDEQSLQNFLSTHFYNYEEFQTPPADFDFKVIIDTIEGVNANKTPLIDQVLSKDIEFGDVDHKLYYLVAREGAGMQPKFADSVFVSYTGSRVEDKVQFDINTQPIWFDLVGNPLINLPGAISGFREALTEFRAAESFEDSDNDGVFEFQNFGSGAIFMPSGLAYFSGGQPGQVYAPIMFTFNLMLANESDHDNDGVPSYLEDLDGDGNLFSDDTDGDRFPDYIDTDDDGDGVATVNEDLEPDTDLNVDSNGDGILTNDIGDGDPTNDDTDGDGIPNYLDRDDNGSKLNDADQDGIPDYIDND</sequence>
<gene>
    <name evidence="3" type="ORF">ACFQ1M_03375</name>
</gene>
<organism evidence="3 4">
    <name type="scientific">Sungkyunkwania multivorans</name>
    <dbReference type="NCBI Taxonomy" id="1173618"/>
    <lineage>
        <taxon>Bacteria</taxon>
        <taxon>Pseudomonadati</taxon>
        <taxon>Bacteroidota</taxon>
        <taxon>Flavobacteriia</taxon>
        <taxon>Flavobacteriales</taxon>
        <taxon>Flavobacteriaceae</taxon>
        <taxon>Sungkyunkwania</taxon>
    </lineage>
</organism>
<dbReference type="RefSeq" id="WP_386403864.1">
    <property type="nucleotide sequence ID" value="NZ_JBHTJH010000004.1"/>
</dbReference>
<keyword evidence="2" id="KW-0732">Signal</keyword>
<feature type="compositionally biased region" description="Acidic residues" evidence="1">
    <location>
        <begin position="330"/>
        <end position="342"/>
    </location>
</feature>
<protein>
    <recommendedName>
        <fullName evidence="5">Peptidylprolyl isomerase</fullName>
    </recommendedName>
</protein>
<evidence type="ECO:0000313" key="4">
    <source>
        <dbReference type="Proteomes" id="UP001596978"/>
    </source>
</evidence>
<feature type="chain" id="PRO_5046479282" description="Peptidylprolyl isomerase" evidence="2">
    <location>
        <begin position="23"/>
        <end position="342"/>
    </location>
</feature>
<reference evidence="4" key="1">
    <citation type="journal article" date="2019" name="Int. J. Syst. Evol. Microbiol.">
        <title>The Global Catalogue of Microorganisms (GCM) 10K type strain sequencing project: providing services to taxonomists for standard genome sequencing and annotation.</title>
        <authorList>
            <consortium name="The Broad Institute Genomics Platform"/>
            <consortium name="The Broad Institute Genome Sequencing Center for Infectious Disease"/>
            <person name="Wu L."/>
            <person name="Ma J."/>
        </authorList>
    </citation>
    <scope>NUCLEOTIDE SEQUENCE [LARGE SCALE GENOMIC DNA]</scope>
    <source>
        <strain evidence="4">CCUG 62952</strain>
    </source>
</reference>
<dbReference type="EMBL" id="JBHTJH010000004">
    <property type="protein sequence ID" value="MFD0861234.1"/>
    <property type="molecule type" value="Genomic_DNA"/>
</dbReference>
<evidence type="ECO:0000313" key="3">
    <source>
        <dbReference type="EMBL" id="MFD0861234.1"/>
    </source>
</evidence>
<dbReference type="Proteomes" id="UP001596978">
    <property type="component" value="Unassembled WGS sequence"/>
</dbReference>
<evidence type="ECO:0008006" key="5">
    <source>
        <dbReference type="Google" id="ProtNLM"/>
    </source>
</evidence>
<dbReference type="InterPro" id="IPR046357">
    <property type="entry name" value="PPIase_dom_sf"/>
</dbReference>
<feature type="compositionally biased region" description="Acidic residues" evidence="1">
    <location>
        <begin position="300"/>
        <end position="311"/>
    </location>
</feature>
<feature type="region of interest" description="Disordered" evidence="1">
    <location>
        <begin position="247"/>
        <end position="342"/>
    </location>
</feature>
<evidence type="ECO:0000256" key="1">
    <source>
        <dbReference type="SAM" id="MobiDB-lite"/>
    </source>
</evidence>
<keyword evidence="4" id="KW-1185">Reference proteome</keyword>
<feature type="signal peptide" evidence="2">
    <location>
        <begin position="1"/>
        <end position="22"/>
    </location>
</feature>
<dbReference type="PROSITE" id="PS51257">
    <property type="entry name" value="PROKAR_LIPOPROTEIN"/>
    <property type="match status" value="1"/>
</dbReference>
<dbReference type="Gene3D" id="3.10.50.40">
    <property type="match status" value="1"/>
</dbReference>
<accession>A0ABW3CVB6</accession>
<evidence type="ECO:0000256" key="2">
    <source>
        <dbReference type="SAM" id="SignalP"/>
    </source>
</evidence>
<dbReference type="SUPFAM" id="SSF54534">
    <property type="entry name" value="FKBP-like"/>
    <property type="match status" value="1"/>
</dbReference>